<evidence type="ECO:0000313" key="3">
    <source>
        <dbReference type="Proteomes" id="UP000034368"/>
    </source>
</evidence>
<comment type="caution">
    <text evidence="2">The sequence shown here is derived from an EMBL/GenBank/DDBJ whole genome shotgun (WGS) entry which is preliminary data.</text>
</comment>
<evidence type="ECO:0000313" key="2">
    <source>
        <dbReference type="EMBL" id="KKT90253.1"/>
    </source>
</evidence>
<name>A0A0G1L361_9BACT</name>
<dbReference type="Proteomes" id="UP000034368">
    <property type="component" value="Unassembled WGS sequence"/>
</dbReference>
<protein>
    <submittedName>
        <fullName evidence="2">Uncharacterized protein</fullName>
    </submittedName>
</protein>
<evidence type="ECO:0000256" key="1">
    <source>
        <dbReference type="SAM" id="MobiDB-lite"/>
    </source>
</evidence>
<feature type="region of interest" description="Disordered" evidence="1">
    <location>
        <begin position="1"/>
        <end position="29"/>
    </location>
</feature>
<dbReference type="EMBL" id="LCKD01000004">
    <property type="protein sequence ID" value="KKT90253.1"/>
    <property type="molecule type" value="Genomic_DNA"/>
</dbReference>
<accession>A0A0G1L361</accession>
<reference evidence="2 3" key="1">
    <citation type="journal article" date="2015" name="Nature">
        <title>rRNA introns, odd ribosomes, and small enigmatic genomes across a large radiation of phyla.</title>
        <authorList>
            <person name="Brown C.T."/>
            <person name="Hug L.A."/>
            <person name="Thomas B.C."/>
            <person name="Sharon I."/>
            <person name="Castelle C.J."/>
            <person name="Singh A."/>
            <person name="Wilkins M.J."/>
            <person name="Williams K.H."/>
            <person name="Banfield J.F."/>
        </authorList>
    </citation>
    <scope>NUCLEOTIDE SEQUENCE [LARGE SCALE GENOMIC DNA]</scope>
</reference>
<proteinExistence type="predicted"/>
<gene>
    <name evidence="2" type="ORF">UW90_C0004G0061</name>
</gene>
<dbReference type="AlphaFoldDB" id="A0A0G1L361"/>
<organism evidence="2 3">
    <name type="scientific">Candidatus Yanofskybacteria bacterium GW2011_GWB1_45_11</name>
    <dbReference type="NCBI Taxonomy" id="1619026"/>
    <lineage>
        <taxon>Bacteria</taxon>
        <taxon>Candidatus Yanofskyibacteriota</taxon>
    </lineage>
</organism>
<sequence length="105" mass="11391">MADETNNRKLFGNITGPKKSGGHTPSHGELVRLLSGPDSEFPSEVANVYCAGCGEIQGVNTDGAAELSKRAGVPRPEDFQKKYFEVQGCIFCSDNFEEVVLKRVI</sequence>